<reference evidence="4" key="3">
    <citation type="journal article" date="2019" name="Int. J. Syst. Evol. Microbiol.">
        <title>The Global Catalogue of Microorganisms (GCM) 10K type strain sequencing project: providing services to taxonomists for standard genome sequencing and annotation.</title>
        <authorList>
            <consortium name="The Broad Institute Genomics Platform"/>
            <consortium name="The Broad Institute Genome Sequencing Center for Infectious Disease"/>
            <person name="Wu L."/>
            <person name="Ma J."/>
        </authorList>
    </citation>
    <scope>NUCLEOTIDE SEQUENCE [LARGE SCALE GENOMIC DNA]</scope>
    <source>
        <strain evidence="4">CGMCC 1.8884</strain>
    </source>
</reference>
<feature type="region of interest" description="Disordered" evidence="1">
    <location>
        <begin position="49"/>
        <end position="84"/>
    </location>
</feature>
<keyword evidence="4" id="KW-1185">Reference proteome</keyword>
<reference evidence="2" key="2">
    <citation type="journal article" date="2014" name="Int. J. Syst. Evol. Microbiol.">
        <title>Complete genome sequence of Corynebacterium casei LMG S-19264T (=DSM 44701T), isolated from a smear-ripened cheese.</title>
        <authorList>
            <consortium name="US DOE Joint Genome Institute (JGI-PGF)"/>
            <person name="Walter F."/>
            <person name="Albersmeier A."/>
            <person name="Kalinowski J."/>
            <person name="Ruckert C."/>
        </authorList>
    </citation>
    <scope>NUCLEOTIDE SEQUENCE</scope>
    <source>
        <strain evidence="2">CGMCC 1.8885</strain>
    </source>
</reference>
<comment type="caution">
    <text evidence="2">The sequence shown here is derived from an EMBL/GenBank/DDBJ whole genome shotgun (WGS) entry which is preliminary data.</text>
</comment>
<accession>A0AAV4K1W4</accession>
<evidence type="ECO:0000256" key="1">
    <source>
        <dbReference type="SAM" id="MobiDB-lite"/>
    </source>
</evidence>
<evidence type="ECO:0000313" key="5">
    <source>
        <dbReference type="Proteomes" id="UP000652720"/>
    </source>
</evidence>
<dbReference type="EMBL" id="BMLZ01000016">
    <property type="protein sequence ID" value="GGP29838.1"/>
    <property type="molecule type" value="Genomic_DNA"/>
</dbReference>
<sequence length="128" mass="14234">MLLADDEVGESHLTCPVHNPGRQGMKGQCFDTRALRIFGQFLTQASAGFTREGRGEDAARANFPMVDEVPNTSNQGRRFSTSGNGEYEGMPFPVFHDALLFDRPFHSPDSKAFPDNKFRQTKPLLLSV</sequence>
<protein>
    <submittedName>
        <fullName evidence="2">Uncharacterized protein</fullName>
    </submittedName>
</protein>
<dbReference type="Proteomes" id="UP000652720">
    <property type="component" value="Unassembled WGS sequence"/>
</dbReference>
<dbReference type="AlphaFoldDB" id="A0AAV4K1W4"/>
<evidence type="ECO:0000313" key="2">
    <source>
        <dbReference type="EMBL" id="GGI74179.1"/>
    </source>
</evidence>
<dbReference type="Proteomes" id="UP000630135">
    <property type="component" value="Unassembled WGS sequence"/>
</dbReference>
<reference evidence="3" key="1">
    <citation type="journal article" date="2014" name="Int. J. Syst. Evol. Microbiol.">
        <title>Complete genome of a new Firmicutes species belonging to the dominant human colonic microbiota ('Ruminococcus bicirculans') reveals two chromosomes and a selective capacity to utilize plant glucans.</title>
        <authorList>
            <consortium name="NISC Comparative Sequencing Program"/>
            <person name="Wegmann U."/>
            <person name="Louis P."/>
            <person name="Goesmann A."/>
            <person name="Henrissat B."/>
            <person name="Duncan S.H."/>
            <person name="Flint H.J."/>
        </authorList>
    </citation>
    <scope>NUCLEOTIDE SEQUENCE</scope>
    <source>
        <strain evidence="3">CGMCC 1.8884</strain>
    </source>
</reference>
<name>A0AAV4K1W4_9DEIO</name>
<gene>
    <name evidence="3" type="ORF">GCM10008021_14890</name>
    <name evidence="2" type="ORF">GCM10010914_05250</name>
</gene>
<feature type="compositionally biased region" description="Polar residues" evidence="1">
    <location>
        <begin position="70"/>
        <end position="84"/>
    </location>
</feature>
<evidence type="ECO:0000313" key="3">
    <source>
        <dbReference type="EMBL" id="GGP29838.1"/>
    </source>
</evidence>
<proteinExistence type="predicted"/>
<evidence type="ECO:0000313" key="4">
    <source>
        <dbReference type="Proteomes" id="UP000630135"/>
    </source>
</evidence>
<organism evidence="2 5">
    <name type="scientific">Deinococcus wulumuqiensis</name>
    <dbReference type="NCBI Taxonomy" id="980427"/>
    <lineage>
        <taxon>Bacteria</taxon>
        <taxon>Thermotogati</taxon>
        <taxon>Deinococcota</taxon>
        <taxon>Deinococci</taxon>
        <taxon>Deinococcales</taxon>
        <taxon>Deinococcaceae</taxon>
        <taxon>Deinococcus</taxon>
    </lineage>
</organism>
<dbReference type="EMBL" id="BMMA01000003">
    <property type="protein sequence ID" value="GGI74179.1"/>
    <property type="molecule type" value="Genomic_DNA"/>
</dbReference>
<reference evidence="2" key="4">
    <citation type="submission" date="2023-08" db="EMBL/GenBank/DDBJ databases">
        <authorList>
            <person name="Sun Q."/>
            <person name="Zhou Y."/>
        </authorList>
    </citation>
    <scope>NUCLEOTIDE SEQUENCE</scope>
    <source>
        <strain evidence="3">CGMCC 1.8884</strain>
        <strain evidence="2">CGMCC 1.8885</strain>
    </source>
</reference>